<comment type="caution">
    <text evidence="2">The sequence shown here is derived from an EMBL/GenBank/DDBJ whole genome shotgun (WGS) entry which is preliminary data.</text>
</comment>
<dbReference type="RefSeq" id="WP_285822081.1">
    <property type="nucleotide sequence ID" value="NZ_CASGMU010000004.1"/>
</dbReference>
<feature type="chain" id="PRO_5045971846" evidence="1">
    <location>
        <begin position="26"/>
        <end position="727"/>
    </location>
</feature>
<accession>A0ABX2ALZ0</accession>
<keyword evidence="3" id="KW-1185">Reference proteome</keyword>
<name>A0ABX2ALZ0_9BACT</name>
<evidence type="ECO:0000313" key="3">
    <source>
        <dbReference type="Proteomes" id="UP000714420"/>
    </source>
</evidence>
<feature type="signal peptide" evidence="1">
    <location>
        <begin position="1"/>
        <end position="25"/>
    </location>
</feature>
<keyword evidence="1" id="KW-0732">Signal</keyword>
<reference evidence="2 3" key="1">
    <citation type="submission" date="2020-05" db="EMBL/GenBank/DDBJ databases">
        <title>Distinct polysaccharide utilization as determinants for interspecies competition between intestinal Prevotella spp.</title>
        <authorList>
            <person name="Galvez E.J.C."/>
            <person name="Iljazovic A."/>
            <person name="Strowig T."/>
        </authorList>
    </citation>
    <scope>NUCLEOTIDE SEQUENCE [LARGE SCALE GENOMIC DNA]</scope>
    <source>
        <strain evidence="2 3">PMUR</strain>
    </source>
</reference>
<proteinExistence type="predicted"/>
<organism evidence="2 3">
    <name type="scientific">Xylanibacter muris</name>
    <dbReference type="NCBI Taxonomy" id="2736290"/>
    <lineage>
        <taxon>Bacteria</taxon>
        <taxon>Pseudomonadati</taxon>
        <taxon>Bacteroidota</taxon>
        <taxon>Bacteroidia</taxon>
        <taxon>Bacteroidales</taxon>
        <taxon>Prevotellaceae</taxon>
        <taxon>Xylanibacter</taxon>
    </lineage>
</organism>
<dbReference type="EMBL" id="JABKKF010000005">
    <property type="protein sequence ID" value="NPD92135.1"/>
    <property type="molecule type" value="Genomic_DNA"/>
</dbReference>
<protein>
    <submittedName>
        <fullName evidence="2">Uncharacterized protein</fullName>
    </submittedName>
</protein>
<evidence type="ECO:0000256" key="1">
    <source>
        <dbReference type="SAM" id="SignalP"/>
    </source>
</evidence>
<evidence type="ECO:0000313" key="2">
    <source>
        <dbReference type="EMBL" id="NPD92135.1"/>
    </source>
</evidence>
<dbReference type="Proteomes" id="UP000714420">
    <property type="component" value="Unassembled WGS sequence"/>
</dbReference>
<gene>
    <name evidence="2" type="ORF">HPS56_07175</name>
</gene>
<sequence>MTNFLSGLKSGMLVVMLALSGCVLAGNVPQYKYEKGTVAYNALIGATTVSSSFEYSGTYIYADGAELGAAEPGPGFDIGFDFILGGQKFNQVVIGNSGVLYFGYDIVDPQQAFKVQMLPVMNGVEGGNISYKTEGDEGNRIFTVQYAGMVLIERGTSGKGKFNLQIRLYESNGKVEFAFQEVETCYGSGFGFFTGIKGWDNDDVILLTSAGIDKDVAVSPSRKTDVLNRKSYIYWDNNDYDKYYSVVYSLSPVSDKKAPKDAPENLMVKEEKGNLKISCRRADDAAATVLLYSNTPFETSDLPVDGETFAVGSKMGNSIVLYYSDGANPSAVIENIKPATDYYICAISANGYPAYGCDDRDENNYITLQAPPSAFNAEPGGTNSVKLGWTSDYPVIIAKTTQHSSNYGEYSGQFGHPAPTVKAGDVIPGGGEVVFVGDGNEAVVSDIKDNSLVFFRAWTLKDGSVSSSGIDSWTVTHAVLPYAPDISSYPFGAVPYGWIASCSGEDVTMKFSPIRRMYDNELALWGKSYNAVENRITTPELPLDAPVKLSFEYALETFVLVNDEPRGNKPGVFGEGNGLYVKAGETGTELSYCTIDKYEGTMTATSDGYETGSSTFEKVEVDIPAVGEKGRISISFASDDYTTMYIRNIRIEKSGDNGVSDVNMDNDIKLYVDKGVITIISLSDTKVPVYSVDGREVVLLNVHADLPVSALLQSGVYIVNGKKIVVR</sequence>